<name>T1KLN2_TETUR</name>
<reference evidence="1" key="2">
    <citation type="submission" date="2015-06" db="UniProtKB">
        <authorList>
            <consortium name="EnsemblMetazoa"/>
        </authorList>
    </citation>
    <scope>IDENTIFICATION</scope>
</reference>
<keyword evidence="2" id="KW-1185">Reference proteome</keyword>
<dbReference type="EnsemblMetazoa" id="tetur14g03040.1">
    <property type="protein sequence ID" value="tetur14g03040.1"/>
    <property type="gene ID" value="tetur14g03040"/>
</dbReference>
<reference evidence="2" key="1">
    <citation type="submission" date="2011-08" db="EMBL/GenBank/DDBJ databases">
        <authorList>
            <person name="Rombauts S."/>
        </authorList>
    </citation>
    <scope>NUCLEOTIDE SEQUENCE</scope>
    <source>
        <strain evidence="2">London</strain>
    </source>
</reference>
<accession>T1KLN2</accession>
<dbReference type="EMBL" id="CAEY01000211">
    <property type="status" value="NOT_ANNOTATED_CDS"/>
    <property type="molecule type" value="Genomic_DNA"/>
</dbReference>
<dbReference type="Proteomes" id="UP000015104">
    <property type="component" value="Unassembled WGS sequence"/>
</dbReference>
<protein>
    <submittedName>
        <fullName evidence="1">Uncharacterized protein</fullName>
    </submittedName>
</protein>
<dbReference type="HOGENOM" id="CLU_2486229_0_0_1"/>
<evidence type="ECO:0000313" key="1">
    <source>
        <dbReference type="EnsemblMetazoa" id="tetur14g03040.1"/>
    </source>
</evidence>
<dbReference type="AlphaFoldDB" id="T1KLN2"/>
<proteinExistence type="predicted"/>
<organism evidence="1 2">
    <name type="scientific">Tetranychus urticae</name>
    <name type="common">Two-spotted spider mite</name>
    <dbReference type="NCBI Taxonomy" id="32264"/>
    <lineage>
        <taxon>Eukaryota</taxon>
        <taxon>Metazoa</taxon>
        <taxon>Ecdysozoa</taxon>
        <taxon>Arthropoda</taxon>
        <taxon>Chelicerata</taxon>
        <taxon>Arachnida</taxon>
        <taxon>Acari</taxon>
        <taxon>Acariformes</taxon>
        <taxon>Trombidiformes</taxon>
        <taxon>Prostigmata</taxon>
        <taxon>Eleutherengona</taxon>
        <taxon>Raphignathae</taxon>
        <taxon>Tetranychoidea</taxon>
        <taxon>Tetranychidae</taxon>
        <taxon>Tetranychus</taxon>
    </lineage>
</organism>
<sequence length="87" mass="9858">MDNISYHQSGPFKVSIRFCSLFFSFLSFTTQKCVQKEVICSCDKCSKEVDSTLSISPLKRIHLKLFNILSIGYCPLKLSTKLSIKVS</sequence>
<evidence type="ECO:0000313" key="2">
    <source>
        <dbReference type="Proteomes" id="UP000015104"/>
    </source>
</evidence>